<evidence type="ECO:0000313" key="3">
    <source>
        <dbReference type="Proteomes" id="UP001217918"/>
    </source>
</evidence>
<proteinExistence type="predicted"/>
<feature type="compositionally biased region" description="Acidic residues" evidence="1">
    <location>
        <begin position="74"/>
        <end position="91"/>
    </location>
</feature>
<feature type="compositionally biased region" description="Low complexity" evidence="1">
    <location>
        <begin position="151"/>
        <end position="171"/>
    </location>
</feature>
<feature type="compositionally biased region" description="Low complexity" evidence="1">
    <location>
        <begin position="330"/>
        <end position="343"/>
    </location>
</feature>
<feature type="compositionally biased region" description="Low complexity" evidence="1">
    <location>
        <begin position="212"/>
        <end position="239"/>
    </location>
</feature>
<protein>
    <submittedName>
        <fullName evidence="2">Uncharacterized protein</fullName>
    </submittedName>
</protein>
<feature type="region of interest" description="Disordered" evidence="1">
    <location>
        <begin position="71"/>
        <end position="244"/>
    </location>
</feature>
<evidence type="ECO:0000256" key="1">
    <source>
        <dbReference type="SAM" id="MobiDB-lite"/>
    </source>
</evidence>
<feature type="region of interest" description="Disordered" evidence="1">
    <location>
        <begin position="330"/>
        <end position="361"/>
    </location>
</feature>
<evidence type="ECO:0000313" key="2">
    <source>
        <dbReference type="EMBL" id="KAK2069982.1"/>
    </source>
</evidence>
<dbReference type="Proteomes" id="UP001217918">
    <property type="component" value="Unassembled WGS sequence"/>
</dbReference>
<dbReference type="AlphaFoldDB" id="A0AAD9I493"/>
<accession>A0AAD9I493</accession>
<comment type="caution">
    <text evidence="2">The sequence shown here is derived from an EMBL/GenBank/DDBJ whole genome shotgun (WGS) entry which is preliminary data.</text>
</comment>
<feature type="compositionally biased region" description="Pro residues" evidence="1">
    <location>
        <begin position="177"/>
        <end position="187"/>
    </location>
</feature>
<sequence>MPATGDTAVIYRFQPGVKPPTVDAAHDAEPFVDLFERPHPPAIFYPESCYDAHVRRHCLSLLLSVFDTSTPNYDIDDDDDDHSTHDDDDDLYGYNDNAPEPTGDNDGSARPRSTPAASAASAAIATPTPPATQGAAAASAAKHFGDRGRSRAAAAATAQRRFPRAAAAARASLTDNPAPPVPVPAPEAPTHNDSANAPKKGKGKDKGRRDLSSLALGQQEAAAAGGHVPPAPLEAPGGEPQRRDANASFAAQLAQAEKLCLCDNRSFDVRAVTGLCASCMAQNANHSARVHINNIMGECAFPPPSTPYTPANASAAQGLTIVAQIPTPRATGAATSTAGASARPKPTPTPTGPAEGLGPSAAAAGGRLERLRRAGVWAGVVLWGTMWTCG</sequence>
<keyword evidence="3" id="KW-1185">Reference proteome</keyword>
<dbReference type="EMBL" id="JAQQPM010000003">
    <property type="protein sequence ID" value="KAK2069982.1"/>
    <property type="molecule type" value="Genomic_DNA"/>
</dbReference>
<organism evidence="2 3">
    <name type="scientific">Phyllachora maydis</name>
    <dbReference type="NCBI Taxonomy" id="1825666"/>
    <lineage>
        <taxon>Eukaryota</taxon>
        <taxon>Fungi</taxon>
        <taxon>Dikarya</taxon>
        <taxon>Ascomycota</taxon>
        <taxon>Pezizomycotina</taxon>
        <taxon>Sordariomycetes</taxon>
        <taxon>Sordariomycetidae</taxon>
        <taxon>Phyllachorales</taxon>
        <taxon>Phyllachoraceae</taxon>
        <taxon>Phyllachora</taxon>
    </lineage>
</organism>
<reference evidence="2" key="1">
    <citation type="journal article" date="2023" name="Mol. Plant Microbe Interact.">
        <title>Elucidating the Obligate Nature and Biological Capacity of an Invasive Fungal Corn Pathogen.</title>
        <authorList>
            <person name="MacCready J.S."/>
            <person name="Roggenkamp E.M."/>
            <person name="Gdanetz K."/>
            <person name="Chilvers M.I."/>
        </authorList>
    </citation>
    <scope>NUCLEOTIDE SEQUENCE</scope>
    <source>
        <strain evidence="2">PM02</strain>
    </source>
</reference>
<gene>
    <name evidence="2" type="ORF">P8C59_004521</name>
</gene>
<name>A0AAD9I493_9PEZI</name>
<feature type="compositionally biased region" description="Low complexity" evidence="1">
    <location>
        <begin position="108"/>
        <end position="141"/>
    </location>
</feature>